<gene>
    <name evidence="13" type="primary">IFT140</name>
    <name evidence="13" type="ORF">BLAG_LOCUS25343</name>
</gene>
<dbReference type="GO" id="GO:0035721">
    <property type="term" value="P:intraciliary retrograde transport"/>
    <property type="evidence" value="ECO:0007669"/>
    <property type="project" value="TreeGrafter"/>
</dbReference>
<evidence type="ECO:0000256" key="5">
    <source>
        <dbReference type="ARBA" id="ARBA00023069"/>
    </source>
</evidence>
<dbReference type="GO" id="GO:0036064">
    <property type="term" value="C:ciliary basal body"/>
    <property type="evidence" value="ECO:0007669"/>
    <property type="project" value="TreeGrafter"/>
</dbReference>
<dbReference type="SUPFAM" id="SSF50978">
    <property type="entry name" value="WD40 repeat-like"/>
    <property type="match status" value="2"/>
</dbReference>
<evidence type="ECO:0000256" key="6">
    <source>
        <dbReference type="ARBA" id="ARBA00023273"/>
    </source>
</evidence>
<dbReference type="EMBL" id="OV696694">
    <property type="protein sequence ID" value="CAH1274256.1"/>
    <property type="molecule type" value="Genomic_DNA"/>
</dbReference>
<keyword evidence="4" id="KW-0802">TPR repeat</keyword>
<dbReference type="InterPro" id="IPR056154">
    <property type="entry name" value="Beta-prop_IFT140_1st"/>
</dbReference>
<organism evidence="13 14">
    <name type="scientific">Branchiostoma lanceolatum</name>
    <name type="common">Common lancelet</name>
    <name type="synonym">Amphioxus lanceolatum</name>
    <dbReference type="NCBI Taxonomy" id="7740"/>
    <lineage>
        <taxon>Eukaryota</taxon>
        <taxon>Metazoa</taxon>
        <taxon>Chordata</taxon>
        <taxon>Cephalochordata</taxon>
        <taxon>Leptocardii</taxon>
        <taxon>Amphioxiformes</taxon>
        <taxon>Branchiostomatidae</taxon>
        <taxon>Branchiostoma</taxon>
    </lineage>
</organism>
<feature type="domain" description="IF140 C-terminal TPR" evidence="11">
    <location>
        <begin position="1292"/>
        <end position="1415"/>
    </location>
</feature>
<dbReference type="PANTHER" id="PTHR15722">
    <property type="entry name" value="IFT140/172-RELATED"/>
    <property type="match status" value="1"/>
</dbReference>
<dbReference type="OrthoDB" id="10258787at2759"/>
<dbReference type="Proteomes" id="UP000838412">
    <property type="component" value="Chromosome 9"/>
</dbReference>
<evidence type="ECO:0000259" key="9">
    <source>
        <dbReference type="Pfam" id="PF23383"/>
    </source>
</evidence>
<feature type="compositionally biased region" description="Acidic residues" evidence="8">
    <location>
        <begin position="1458"/>
        <end position="1481"/>
    </location>
</feature>
<evidence type="ECO:0000256" key="8">
    <source>
        <dbReference type="SAM" id="MobiDB-lite"/>
    </source>
</evidence>
<dbReference type="InterPro" id="IPR056156">
    <property type="entry name" value="TPR_IF140_C"/>
</dbReference>
<sequence length="1481" mass="165483">MALYFDSKIQSPDGTGPCSDLAWHRTHSVLAVAASTSVGGGAVNLFMDDGEPVPDGCIQRSSQVTCMSWHPNYRILAMGWENGDVLMWNDQDKELHEAKSIHDAGVAILEWSTNGTRLLSGDKNGLITVWKMDGKGRAHATPFCKHQMEQSVSVCLVKPGTAVDPENDISGLARAAVSGDEKALDMFSWKKSLGSKITLGPSEGLAFFLGGIDGDVYYLDDKGKSSKAFTADGPIEKLLFFEEKNVLVTVTSGLVLTQHNVSSEGAFQEVSKVKLSGKTGQLNIIWAGRGLMATATGEPLIRMWDLEKDDNYALPLPIDSTVSFTSGESVNCLSFCSKKGVLAGGTTDGKVAMWKYAPLPGLAGKKQEGDAKWKFLTPTVLEGNITQIQWGSSMNLLAANIVATVIILSEQSMSAHFRDGVTAVQVSSTQLSIDNFTTKAHYDLKAEIQVKGVYVTQSHLAVWNGKKLVVYDIPSDKGGVMRMTGTFQTDSALVCMHEQNVYTVEPGKIQVRNFQGTVKQLLTFSEPEGEPIAMDVCGQYLVAGTSTNFLRMWDLSRREAKQHCNPKNLGEVIPELGMIVSVKSNCNGSKVAVLVKKTQGQMDSRLWIYDVELDSVQYFDFSSGMGELDELTSAQEATGEEVSEEQRGRTEAAKDVAGRFPRVEYWDPQEPKLLTCEAILPPPPEEKKGSKTSSLSVVDIQPDVMVVSLFSTPEHGILLQDAYATDTAHGALIGLQVPYFYFTKKAGESSKAEVQASTTSLVPENVAQRTMRDFIGLEESDKNSRDAMMNFSYFLTIGNMDEAFKAIKLIKSESVWENMAKMCVKSRRLDVARVCLGNMGHARGARALREADKEPELDAKVAVLAIQLGLNDDAERLLKHCKRYDLLNELYQSTNQWNKALETAEAHDRIHLRTTYYHHAKHLEAQNDLLGAVPNYEKSDTHRFEVPRMLFDDPQSLEAYIMKTKDKALRKWWAQYMESTGEMEAGLQFYEAAGDYLSLVRVYCYCGNMDKAAEIANETGDRAACYHLARQYETQDRIKDAIHFFTRAGAYGSAIKLCKEHGYEDQLMNLALLSTPQDMLEAARYYEKRPGMEDKAVMLYHKGGHFSKALELAFRTQQFAALQLIAEDLDEKTDPVLLNKCADFFMEHGQYDKAVELLVVARKYVDALELCMQHNVTITEPLAEKMTIPKDSTEFDAEYRTQLLERLADCCMKQGSYHLATKKYTQAGNKIKAMRALLKSGDTEKIIFFAGVSRQKEIYVMAANYLQSLDWRKDPEIMKSIIGFYTKGRALDSLAGFYDACAQVEIDEYQNYEKALGALSEAYKCMTKARMKNASEQEEKVANIKHRVALIKKFLQARKVYEDDPEETMKQCQVLLEESDLDSAVRIGDVYGLMIEHYARLENYPRAYQLMEEMRQRIPTVNMAYYVNMRTIEAVHRALDIPLGRGMGAEKNMRAESMEDELEDEGEEVEEDVAEDYDDQV</sequence>
<feature type="domain" description="IF140/IFT172/WDR19 TPR" evidence="12">
    <location>
        <begin position="798"/>
        <end position="1284"/>
    </location>
</feature>
<accession>A0A8K0F3J0</accession>
<reference evidence="13" key="1">
    <citation type="submission" date="2022-01" db="EMBL/GenBank/DDBJ databases">
        <authorList>
            <person name="Braso-Vives M."/>
        </authorList>
    </citation>
    <scope>NUCLEOTIDE SEQUENCE</scope>
</reference>
<feature type="domain" description="IFT140 first beta-propeller" evidence="9">
    <location>
        <begin position="2"/>
        <end position="411"/>
    </location>
</feature>
<comment type="subcellular location">
    <subcellularLocation>
        <location evidence="1">Cell projection</location>
        <location evidence="1">Cilium</location>
    </subcellularLocation>
</comment>
<dbReference type="PROSITE" id="PS50082">
    <property type="entry name" value="WD_REPEATS_2"/>
    <property type="match status" value="1"/>
</dbReference>
<name>A0A8K0F3J0_BRALA</name>
<dbReference type="Gene3D" id="2.130.10.10">
    <property type="entry name" value="YVTN repeat-like/Quinoprotein amine dehydrogenase"/>
    <property type="match status" value="2"/>
</dbReference>
<dbReference type="InterPro" id="IPR015943">
    <property type="entry name" value="WD40/YVTN_repeat-like_dom_sf"/>
</dbReference>
<dbReference type="GO" id="GO:0030991">
    <property type="term" value="C:intraciliary transport particle A"/>
    <property type="evidence" value="ECO:0007669"/>
    <property type="project" value="TreeGrafter"/>
</dbReference>
<evidence type="ECO:0000256" key="3">
    <source>
        <dbReference type="ARBA" id="ARBA00022737"/>
    </source>
</evidence>
<dbReference type="FunFam" id="1.25.40.470:FF:000010">
    <property type="entry name" value="Intraflagellar transport 140 homolog (Chlamydomonas)"/>
    <property type="match status" value="1"/>
</dbReference>
<feature type="region of interest" description="Disordered" evidence="8">
    <location>
        <begin position="1450"/>
        <end position="1481"/>
    </location>
</feature>
<evidence type="ECO:0000259" key="11">
    <source>
        <dbReference type="Pfam" id="PF24760"/>
    </source>
</evidence>
<dbReference type="FunFam" id="1.25.40.470:FF:000011">
    <property type="entry name" value="Intraflagellar transport protein 140"/>
    <property type="match status" value="1"/>
</dbReference>
<keyword evidence="2 7" id="KW-0853">WD repeat</keyword>
<evidence type="ECO:0000313" key="14">
    <source>
        <dbReference type="Proteomes" id="UP000838412"/>
    </source>
</evidence>
<evidence type="ECO:0000256" key="2">
    <source>
        <dbReference type="ARBA" id="ARBA00022574"/>
    </source>
</evidence>
<dbReference type="InterPro" id="IPR036322">
    <property type="entry name" value="WD40_repeat_dom_sf"/>
</dbReference>
<proteinExistence type="predicted"/>
<evidence type="ECO:0000259" key="10">
    <source>
        <dbReference type="Pfam" id="PF23385"/>
    </source>
</evidence>
<keyword evidence="3" id="KW-0677">Repeat</keyword>
<feature type="repeat" description="WD" evidence="7">
    <location>
        <begin position="99"/>
        <end position="140"/>
    </location>
</feature>
<protein>
    <submittedName>
        <fullName evidence="13">IFT140 protein</fullName>
    </submittedName>
</protein>
<dbReference type="Pfam" id="PF24762">
    <property type="entry name" value="TPR_IF140-IFT172"/>
    <property type="match status" value="1"/>
</dbReference>
<dbReference type="GO" id="GO:0005930">
    <property type="term" value="C:axoneme"/>
    <property type="evidence" value="ECO:0007669"/>
    <property type="project" value="TreeGrafter"/>
</dbReference>
<dbReference type="InterPro" id="IPR001680">
    <property type="entry name" value="WD40_rpt"/>
</dbReference>
<dbReference type="Pfam" id="PF24760">
    <property type="entry name" value="TPR_IF140_C"/>
    <property type="match status" value="1"/>
</dbReference>
<dbReference type="Pfam" id="PF23385">
    <property type="entry name" value="Beta-prop_IFT140_2nd"/>
    <property type="match status" value="1"/>
</dbReference>
<dbReference type="Pfam" id="PF23383">
    <property type="entry name" value="Beta-prop_IFT140_1st"/>
    <property type="match status" value="1"/>
</dbReference>
<dbReference type="InterPro" id="IPR056155">
    <property type="entry name" value="Beta-prop_IFT140_2nd"/>
</dbReference>
<dbReference type="SMART" id="SM00320">
    <property type="entry name" value="WD40"/>
    <property type="match status" value="5"/>
</dbReference>
<evidence type="ECO:0000259" key="12">
    <source>
        <dbReference type="Pfam" id="PF24762"/>
    </source>
</evidence>
<evidence type="ECO:0000313" key="13">
    <source>
        <dbReference type="EMBL" id="CAH1274256.1"/>
    </source>
</evidence>
<keyword evidence="5" id="KW-0969">Cilium</keyword>
<dbReference type="InterPro" id="IPR056168">
    <property type="entry name" value="TPR_IF140/IFT172/WDR19"/>
</dbReference>
<dbReference type="Gene3D" id="1.25.40.470">
    <property type="match status" value="2"/>
</dbReference>
<keyword evidence="6" id="KW-0966">Cell projection</keyword>
<dbReference type="PANTHER" id="PTHR15722:SF7">
    <property type="entry name" value="INTRAFLAGELLAR TRANSPORT PROTEIN 140 HOMOLOG"/>
    <property type="match status" value="1"/>
</dbReference>
<feature type="domain" description="IFT140 second beta-propeller" evidence="10">
    <location>
        <begin position="420"/>
        <end position="745"/>
    </location>
</feature>
<evidence type="ECO:0000256" key="7">
    <source>
        <dbReference type="PROSITE-ProRule" id="PRU00221"/>
    </source>
</evidence>
<keyword evidence="14" id="KW-1185">Reference proteome</keyword>
<evidence type="ECO:0000256" key="4">
    <source>
        <dbReference type="ARBA" id="ARBA00022803"/>
    </source>
</evidence>
<evidence type="ECO:0000256" key="1">
    <source>
        <dbReference type="ARBA" id="ARBA00004138"/>
    </source>
</evidence>